<keyword evidence="1" id="KW-0732">Signal</keyword>
<proteinExistence type="evidence at transcript level"/>
<sequence>MGAKPILLVASILFAMHAARNSGAANDGENDNIVVWNTDSGDGCSTGCEPGCCLRGSSGNTCGPLADIGQYCSKEKATGEVYDENCPCKKKFRCLDKGDGISICAV</sequence>
<feature type="signal peptide" evidence="1">
    <location>
        <begin position="1"/>
        <end position="18"/>
    </location>
</feature>
<protein>
    <submittedName>
        <fullName evidence="2">Putative secreted protein</fullName>
    </submittedName>
</protein>
<evidence type="ECO:0000313" key="2">
    <source>
        <dbReference type="EMBL" id="JAG91746.1"/>
    </source>
</evidence>
<organism evidence="2">
    <name type="scientific">Amblyomma americanum</name>
    <name type="common">Lone star tick</name>
    <dbReference type="NCBI Taxonomy" id="6943"/>
    <lineage>
        <taxon>Eukaryota</taxon>
        <taxon>Metazoa</taxon>
        <taxon>Ecdysozoa</taxon>
        <taxon>Arthropoda</taxon>
        <taxon>Chelicerata</taxon>
        <taxon>Arachnida</taxon>
        <taxon>Acari</taxon>
        <taxon>Parasitiformes</taxon>
        <taxon>Ixodida</taxon>
        <taxon>Ixodoidea</taxon>
        <taxon>Ixodidae</taxon>
        <taxon>Amblyomminae</taxon>
        <taxon>Amblyomma</taxon>
    </lineage>
</organism>
<name>A0A0C9RW04_AMBAM</name>
<evidence type="ECO:0000256" key="1">
    <source>
        <dbReference type="SAM" id="SignalP"/>
    </source>
</evidence>
<accession>A0A0C9RW04</accession>
<dbReference type="EMBL" id="GBZX01000994">
    <property type="protein sequence ID" value="JAG91746.1"/>
    <property type="molecule type" value="mRNA"/>
</dbReference>
<dbReference type="AlphaFoldDB" id="A0A0C9RW04"/>
<feature type="chain" id="PRO_5002212510" evidence="1">
    <location>
        <begin position="19"/>
        <end position="106"/>
    </location>
</feature>
<dbReference type="Gene3D" id="2.10.80.10">
    <property type="entry name" value="Lipase, subunit A"/>
    <property type="match status" value="1"/>
</dbReference>
<reference evidence="2" key="1">
    <citation type="journal article" date="2015" name="PLoS ONE">
        <title>An Insight into the Sialome of the Lone Star Tick, Amblyomma americanum, with a Glimpse on Its Time Dependent Gene Expression.</title>
        <authorList>
            <person name="Karim S."/>
            <person name="Ribeiro J.M."/>
        </authorList>
    </citation>
    <scope>NUCLEOTIDE SEQUENCE</scope>
    <source>
        <tissue evidence="2">Salivary gland</tissue>
    </source>
</reference>